<feature type="binding site" evidence="2">
    <location>
        <position position="120"/>
    </location>
    <ligand>
        <name>a divalent metal cation</name>
        <dbReference type="ChEBI" id="CHEBI:60240"/>
        <label>1</label>
    </ligand>
</feature>
<dbReference type="Gene3D" id="3.40.1390.30">
    <property type="entry name" value="NIF3 (NGG1p interacting factor 3)-like"/>
    <property type="match status" value="1"/>
</dbReference>
<dbReference type="NCBIfam" id="TIGR00486">
    <property type="entry name" value="YbgI_SA1388"/>
    <property type="match status" value="1"/>
</dbReference>
<reference evidence="4" key="1">
    <citation type="submission" date="2023-07" db="EMBL/GenBank/DDBJ databases">
        <title>A draft genome of Kazachstania heterogenica Y-27499.</title>
        <authorList>
            <person name="Donic C."/>
            <person name="Kralova J.S."/>
            <person name="Fidel L."/>
            <person name="Ben-Dor S."/>
            <person name="Jung S."/>
        </authorList>
    </citation>
    <scope>NUCLEOTIDE SEQUENCE [LARGE SCALE GENOMIC DNA]</scope>
    <source>
        <strain evidence="4">Y27499</strain>
    </source>
</reference>
<evidence type="ECO:0000313" key="3">
    <source>
        <dbReference type="EMBL" id="KAK5781338.1"/>
    </source>
</evidence>
<sequence length="292" mass="32302">MASRALTRTQLNSILKTFVSHYPENFADKAWDNTGLLINCSVADDNLRPAVKPKILLTVDLTNAVAQEAVDNDCNLVIAYHPFIFPSWKFLDPVRNTQHKSAIQLIQNFISVYSPHTAMDAAKGGINDWMALGLVKNEFTLIDKIVSIEKVASLPQDESVGYGRIVTLKDPLNLSTLIDNIKQSLGIKDLQIASPFGDPSHHNYVKKIALCAGSGSSVFKSIPDWKDIDVFYTGEMSHHELLKIKEMGKTCIVCNHSNTERGYLKDVLAGKLASEGFECIISEADQDPLRTV</sequence>
<keyword evidence="4" id="KW-1185">Reference proteome</keyword>
<name>A0AAN7WPB0_9SACH</name>
<dbReference type="AlphaFoldDB" id="A0AAN7WPB0"/>
<dbReference type="GO" id="GO:0046872">
    <property type="term" value="F:metal ion binding"/>
    <property type="evidence" value="ECO:0007669"/>
    <property type="project" value="UniProtKB-KW"/>
</dbReference>
<comment type="similarity">
    <text evidence="1">Belongs to the GTP cyclohydrolase I type 2/NIF3 family.</text>
</comment>
<dbReference type="Pfam" id="PF01784">
    <property type="entry name" value="DUF34_NIF3"/>
    <property type="match status" value="1"/>
</dbReference>
<dbReference type="PANTHER" id="PTHR13799">
    <property type="entry name" value="NGG1 INTERACTING FACTOR 3"/>
    <property type="match status" value="1"/>
</dbReference>
<dbReference type="InterPro" id="IPR002678">
    <property type="entry name" value="DUF34/NIF3"/>
</dbReference>
<evidence type="ECO:0008006" key="5">
    <source>
        <dbReference type="Google" id="ProtNLM"/>
    </source>
</evidence>
<feature type="binding site" evidence="2">
    <location>
        <position position="260"/>
    </location>
    <ligand>
        <name>a divalent metal cation</name>
        <dbReference type="ChEBI" id="CHEBI:60240"/>
        <label>1</label>
    </ligand>
</feature>
<comment type="caution">
    <text evidence="3">The sequence shown here is derived from an EMBL/GenBank/DDBJ whole genome shotgun (WGS) entry which is preliminary data.</text>
</comment>
<protein>
    <recommendedName>
        <fullName evidence="5">NGG1-interacting factor 3</fullName>
    </recommendedName>
</protein>
<feature type="binding site" evidence="2">
    <location>
        <position position="81"/>
    </location>
    <ligand>
        <name>a divalent metal cation</name>
        <dbReference type="ChEBI" id="CHEBI:60240"/>
        <label>1</label>
    </ligand>
</feature>
<dbReference type="PANTHER" id="PTHR13799:SF13">
    <property type="entry name" value="NIF3-LIKE PROTEIN 1"/>
    <property type="match status" value="1"/>
</dbReference>
<dbReference type="SUPFAM" id="SSF102705">
    <property type="entry name" value="NIF3 (NGG1p interacting factor 3)-like"/>
    <property type="match status" value="1"/>
</dbReference>
<dbReference type="InterPro" id="IPR036069">
    <property type="entry name" value="DUF34/NIF3_sf"/>
</dbReference>
<accession>A0AAN7WPB0</accession>
<organism evidence="3 4">
    <name type="scientific">Arxiozyma heterogenica</name>
    <dbReference type="NCBI Taxonomy" id="278026"/>
    <lineage>
        <taxon>Eukaryota</taxon>
        <taxon>Fungi</taxon>
        <taxon>Dikarya</taxon>
        <taxon>Ascomycota</taxon>
        <taxon>Saccharomycotina</taxon>
        <taxon>Saccharomycetes</taxon>
        <taxon>Saccharomycetales</taxon>
        <taxon>Saccharomycetaceae</taxon>
        <taxon>Arxiozyma</taxon>
    </lineage>
</organism>
<dbReference type="GO" id="GO:0005739">
    <property type="term" value="C:mitochondrion"/>
    <property type="evidence" value="ECO:0007669"/>
    <property type="project" value="TreeGrafter"/>
</dbReference>
<dbReference type="Proteomes" id="UP001306508">
    <property type="component" value="Unassembled WGS sequence"/>
</dbReference>
<dbReference type="EMBL" id="JAWIZZ010000036">
    <property type="protein sequence ID" value="KAK5781338.1"/>
    <property type="molecule type" value="Genomic_DNA"/>
</dbReference>
<evidence type="ECO:0000313" key="4">
    <source>
        <dbReference type="Proteomes" id="UP001306508"/>
    </source>
</evidence>
<feature type="binding site" evidence="2">
    <location>
        <position position="256"/>
    </location>
    <ligand>
        <name>a divalent metal cation</name>
        <dbReference type="ChEBI" id="CHEBI:60240"/>
        <label>1</label>
    </ligand>
</feature>
<proteinExistence type="inferred from homology"/>
<evidence type="ECO:0000256" key="2">
    <source>
        <dbReference type="PIRSR" id="PIRSR602678-1"/>
    </source>
</evidence>
<evidence type="ECO:0000256" key="1">
    <source>
        <dbReference type="ARBA" id="ARBA00006964"/>
    </source>
</evidence>
<gene>
    <name evidence="3" type="ORF">RI543_001179</name>
</gene>
<dbReference type="FunFam" id="3.40.1390.30:FF:000001">
    <property type="entry name" value="GTP cyclohydrolase 1 type 2"/>
    <property type="match status" value="1"/>
</dbReference>
<keyword evidence="2" id="KW-0479">Metal-binding</keyword>